<dbReference type="Proteomes" id="UP000639606">
    <property type="component" value="Unassembled WGS sequence"/>
</dbReference>
<gene>
    <name evidence="1" type="ORF">GCM10010185_06200</name>
</gene>
<protein>
    <submittedName>
        <fullName evidence="1">Uncharacterized protein</fullName>
    </submittedName>
</protein>
<dbReference type="EMBL" id="BMRG01000001">
    <property type="protein sequence ID" value="GGP37596.1"/>
    <property type="molecule type" value="Genomic_DNA"/>
</dbReference>
<reference evidence="1" key="2">
    <citation type="submission" date="2020-09" db="EMBL/GenBank/DDBJ databases">
        <authorList>
            <person name="Sun Q."/>
            <person name="Ohkuma M."/>
        </authorList>
    </citation>
    <scope>NUCLEOTIDE SEQUENCE</scope>
    <source>
        <strain evidence="1">JCM 3313</strain>
    </source>
</reference>
<evidence type="ECO:0000313" key="1">
    <source>
        <dbReference type="EMBL" id="GGP37596.1"/>
    </source>
</evidence>
<dbReference type="AlphaFoldDB" id="A0A918AHP4"/>
<accession>A0A918AHP4</accession>
<name>A0A918AHP4_9PSEU</name>
<reference evidence="1" key="1">
    <citation type="journal article" date="2014" name="Int. J. Syst. Evol. Microbiol.">
        <title>Complete genome sequence of Corynebacterium casei LMG S-19264T (=DSM 44701T), isolated from a smear-ripened cheese.</title>
        <authorList>
            <consortium name="US DOE Joint Genome Institute (JGI-PGF)"/>
            <person name="Walter F."/>
            <person name="Albersmeier A."/>
            <person name="Kalinowski J."/>
            <person name="Ruckert C."/>
        </authorList>
    </citation>
    <scope>NUCLEOTIDE SEQUENCE</scope>
    <source>
        <strain evidence="1">JCM 3313</strain>
    </source>
</reference>
<comment type="caution">
    <text evidence="1">The sequence shown here is derived from an EMBL/GenBank/DDBJ whole genome shotgun (WGS) entry which is preliminary data.</text>
</comment>
<sequence>MEANLFSLVSASDPSKVFAYGMEIAQETRTDAIVYRRDPDTGRTMVGQHSTAEDALKRYGKRVPLVLRWEYDEDDC</sequence>
<organism evidence="1 2">
    <name type="scientific">Saccharothrix coeruleofusca</name>
    <dbReference type="NCBI Taxonomy" id="33919"/>
    <lineage>
        <taxon>Bacteria</taxon>
        <taxon>Bacillati</taxon>
        <taxon>Actinomycetota</taxon>
        <taxon>Actinomycetes</taxon>
        <taxon>Pseudonocardiales</taxon>
        <taxon>Pseudonocardiaceae</taxon>
        <taxon>Saccharothrix</taxon>
    </lineage>
</organism>
<keyword evidence="2" id="KW-1185">Reference proteome</keyword>
<evidence type="ECO:0000313" key="2">
    <source>
        <dbReference type="Proteomes" id="UP000639606"/>
    </source>
</evidence>
<proteinExistence type="predicted"/>